<dbReference type="PROSITE" id="PS00107">
    <property type="entry name" value="PROTEIN_KINASE_ATP"/>
    <property type="match status" value="1"/>
</dbReference>
<evidence type="ECO:0000256" key="9">
    <source>
        <dbReference type="SAM" id="Phobius"/>
    </source>
</evidence>
<evidence type="ECO:0000313" key="12">
    <source>
        <dbReference type="Proteomes" id="UP001596119"/>
    </source>
</evidence>
<dbReference type="RefSeq" id="WP_379566639.1">
    <property type="nucleotide sequence ID" value="NZ_JBHSQK010000033.1"/>
</dbReference>
<evidence type="ECO:0000256" key="5">
    <source>
        <dbReference type="ARBA" id="ARBA00022777"/>
    </source>
</evidence>
<feature type="compositionally biased region" description="Low complexity" evidence="8">
    <location>
        <begin position="400"/>
        <end position="409"/>
    </location>
</feature>
<keyword evidence="5 11" id="KW-0418">Kinase</keyword>
<keyword evidence="6 7" id="KW-0067">ATP-binding</keyword>
<keyword evidence="9" id="KW-1133">Transmembrane helix</keyword>
<dbReference type="Proteomes" id="UP001596119">
    <property type="component" value="Unassembled WGS sequence"/>
</dbReference>
<organism evidence="11 12">
    <name type="scientific">Pseudonocardia lutea</name>
    <dbReference type="NCBI Taxonomy" id="2172015"/>
    <lineage>
        <taxon>Bacteria</taxon>
        <taxon>Bacillati</taxon>
        <taxon>Actinomycetota</taxon>
        <taxon>Actinomycetes</taxon>
        <taxon>Pseudonocardiales</taxon>
        <taxon>Pseudonocardiaceae</taxon>
        <taxon>Pseudonocardia</taxon>
    </lineage>
</organism>
<dbReference type="SMART" id="SM00220">
    <property type="entry name" value="S_TKc"/>
    <property type="match status" value="1"/>
</dbReference>
<keyword evidence="4 7" id="KW-0547">Nucleotide-binding</keyword>
<evidence type="ECO:0000259" key="10">
    <source>
        <dbReference type="PROSITE" id="PS50011"/>
    </source>
</evidence>
<protein>
    <recommendedName>
        <fullName evidence="1">non-specific serine/threonine protein kinase</fullName>
        <ecNumber evidence="1">2.7.11.1</ecNumber>
    </recommendedName>
</protein>
<evidence type="ECO:0000256" key="6">
    <source>
        <dbReference type="ARBA" id="ARBA00022840"/>
    </source>
</evidence>
<dbReference type="PANTHER" id="PTHR43289:SF6">
    <property type="entry name" value="SERINE_THREONINE-PROTEIN KINASE NEKL-3"/>
    <property type="match status" value="1"/>
</dbReference>
<feature type="region of interest" description="Disordered" evidence="8">
    <location>
        <begin position="390"/>
        <end position="412"/>
    </location>
</feature>
<evidence type="ECO:0000256" key="8">
    <source>
        <dbReference type="SAM" id="MobiDB-lite"/>
    </source>
</evidence>
<dbReference type="Pfam" id="PF00069">
    <property type="entry name" value="Pkinase"/>
    <property type="match status" value="1"/>
</dbReference>
<proteinExistence type="predicted"/>
<dbReference type="Gene3D" id="3.30.200.20">
    <property type="entry name" value="Phosphorylase Kinase, domain 1"/>
    <property type="match status" value="1"/>
</dbReference>
<dbReference type="PANTHER" id="PTHR43289">
    <property type="entry name" value="MITOGEN-ACTIVATED PROTEIN KINASE KINASE KINASE 20-RELATED"/>
    <property type="match status" value="1"/>
</dbReference>
<dbReference type="CDD" id="cd14014">
    <property type="entry name" value="STKc_PknB_like"/>
    <property type="match status" value="1"/>
</dbReference>
<dbReference type="InterPro" id="IPR000719">
    <property type="entry name" value="Prot_kinase_dom"/>
</dbReference>
<dbReference type="EMBL" id="JBHSQK010000033">
    <property type="protein sequence ID" value="MFC5949528.1"/>
    <property type="molecule type" value="Genomic_DNA"/>
</dbReference>
<feature type="transmembrane region" description="Helical" evidence="9">
    <location>
        <begin position="362"/>
        <end position="386"/>
    </location>
</feature>
<dbReference type="EC" id="2.7.11.1" evidence="1"/>
<evidence type="ECO:0000256" key="7">
    <source>
        <dbReference type="PROSITE-ProRule" id="PRU10141"/>
    </source>
</evidence>
<sequence>MQGTTFGPYTIEELLGRGGMGEVYRAYDTETDREVALKVLPAALAGDAEYTERFRRECRAAARLREPHIVPIHRFGEIDGRLYLDMRLVEGSDLGTWLAAHGPLSPAAAVAVVSQVASALDAAHAEGMVHRDVKPSNILLAGVTDRVDPDRVFAYLFDFGIASSTAAGEDGEQLTRSGTVPGSVAYLAPERFHGVPADRRVDVYALACVLHQALSGRQPFAGDLPTLMHAHLSVPPPPIGRPDVPAALEEVAARGMAKDPDQRFPTAGALAAAARAAVGTSAGSVPTVPPAPAGGPRPSSFGSGPPTPARSDPRQAAGVSGPAWSDPRQAPAGSATGWSSAPDTVVRPGREAPPPRRRTSRAAIAVVVVGVLVVLGGLATAVLLLVRGGSTPAPTPTAPPTATRSAPTAQSVAPTVAAGSGDAALLADLPAGFSTANCTADAGTARTIGALSYLVCENGPADGPDGGTFTRYAQQSRLDEGFDGAARAASVPLVENGQHSGCRTGTTIATGYSQNDRFAGRVGCYHDAASGAAYLFWADNTALALGYLRRSDGDMAALYDWWSANDFRAPGR</sequence>
<feature type="domain" description="Protein kinase" evidence="10">
    <location>
        <begin position="9"/>
        <end position="278"/>
    </location>
</feature>
<evidence type="ECO:0000256" key="1">
    <source>
        <dbReference type="ARBA" id="ARBA00012513"/>
    </source>
</evidence>
<dbReference type="PROSITE" id="PS50011">
    <property type="entry name" value="PROTEIN_KINASE_DOM"/>
    <property type="match status" value="1"/>
</dbReference>
<dbReference type="InterPro" id="IPR017441">
    <property type="entry name" value="Protein_kinase_ATP_BS"/>
</dbReference>
<keyword evidence="2" id="KW-0723">Serine/threonine-protein kinase</keyword>
<evidence type="ECO:0000313" key="11">
    <source>
        <dbReference type="EMBL" id="MFC5949528.1"/>
    </source>
</evidence>
<gene>
    <name evidence="11" type="ORF">ACFQH9_14740</name>
</gene>
<keyword evidence="3 11" id="KW-0808">Transferase</keyword>
<evidence type="ECO:0000256" key="4">
    <source>
        <dbReference type="ARBA" id="ARBA00022741"/>
    </source>
</evidence>
<evidence type="ECO:0000256" key="3">
    <source>
        <dbReference type="ARBA" id="ARBA00022679"/>
    </source>
</evidence>
<keyword evidence="9" id="KW-0812">Transmembrane</keyword>
<dbReference type="GO" id="GO:0004674">
    <property type="term" value="F:protein serine/threonine kinase activity"/>
    <property type="evidence" value="ECO:0007669"/>
    <property type="project" value="UniProtKB-EC"/>
</dbReference>
<feature type="region of interest" description="Disordered" evidence="8">
    <location>
        <begin position="281"/>
        <end position="359"/>
    </location>
</feature>
<dbReference type="InterPro" id="IPR008271">
    <property type="entry name" value="Ser/Thr_kinase_AS"/>
</dbReference>
<keyword evidence="12" id="KW-1185">Reference proteome</keyword>
<dbReference type="PROSITE" id="PS00108">
    <property type="entry name" value="PROTEIN_KINASE_ST"/>
    <property type="match status" value="1"/>
</dbReference>
<feature type="binding site" evidence="7">
    <location>
        <position position="38"/>
    </location>
    <ligand>
        <name>ATP</name>
        <dbReference type="ChEBI" id="CHEBI:30616"/>
    </ligand>
</feature>
<dbReference type="SUPFAM" id="SSF56112">
    <property type="entry name" value="Protein kinase-like (PK-like)"/>
    <property type="match status" value="1"/>
</dbReference>
<name>A0ABW1I983_9PSEU</name>
<comment type="caution">
    <text evidence="11">The sequence shown here is derived from an EMBL/GenBank/DDBJ whole genome shotgun (WGS) entry which is preliminary data.</text>
</comment>
<accession>A0ABW1I983</accession>
<keyword evidence="9" id="KW-0472">Membrane</keyword>
<dbReference type="Gene3D" id="1.10.510.10">
    <property type="entry name" value="Transferase(Phosphotransferase) domain 1"/>
    <property type="match status" value="1"/>
</dbReference>
<evidence type="ECO:0000256" key="2">
    <source>
        <dbReference type="ARBA" id="ARBA00022527"/>
    </source>
</evidence>
<dbReference type="InterPro" id="IPR011009">
    <property type="entry name" value="Kinase-like_dom_sf"/>
</dbReference>
<reference evidence="12" key="1">
    <citation type="journal article" date="2019" name="Int. J. Syst. Evol. Microbiol.">
        <title>The Global Catalogue of Microorganisms (GCM) 10K type strain sequencing project: providing services to taxonomists for standard genome sequencing and annotation.</title>
        <authorList>
            <consortium name="The Broad Institute Genomics Platform"/>
            <consortium name="The Broad Institute Genome Sequencing Center for Infectious Disease"/>
            <person name="Wu L."/>
            <person name="Ma J."/>
        </authorList>
    </citation>
    <scope>NUCLEOTIDE SEQUENCE [LARGE SCALE GENOMIC DNA]</scope>
    <source>
        <strain evidence="12">CGMCC 4.7397</strain>
    </source>
</reference>